<feature type="transmembrane region" description="Helical" evidence="1">
    <location>
        <begin position="14"/>
        <end position="32"/>
    </location>
</feature>
<evidence type="ECO:0000259" key="2">
    <source>
        <dbReference type="PROSITE" id="PS50125"/>
    </source>
</evidence>
<evidence type="ECO:0000256" key="1">
    <source>
        <dbReference type="SAM" id="Phobius"/>
    </source>
</evidence>
<evidence type="ECO:0000313" key="3">
    <source>
        <dbReference type="EMBL" id="MBB3975547.1"/>
    </source>
</evidence>
<dbReference type="CDD" id="cd07302">
    <property type="entry name" value="CHD"/>
    <property type="match status" value="1"/>
</dbReference>
<dbReference type="InterPro" id="IPR029787">
    <property type="entry name" value="Nucleotide_cyclase"/>
</dbReference>
<keyword evidence="1" id="KW-0812">Transmembrane</keyword>
<protein>
    <submittedName>
        <fullName evidence="3">Class 3 adenylate cyclase</fullName>
    </submittedName>
</protein>
<dbReference type="AlphaFoldDB" id="A0A7W6D3R9"/>
<keyword evidence="1" id="KW-0472">Membrane</keyword>
<dbReference type="Pfam" id="PF00211">
    <property type="entry name" value="Guanylate_cyc"/>
    <property type="match status" value="1"/>
</dbReference>
<evidence type="ECO:0000313" key="4">
    <source>
        <dbReference type="Proteomes" id="UP000574761"/>
    </source>
</evidence>
<reference evidence="3 4" key="1">
    <citation type="submission" date="2020-08" db="EMBL/GenBank/DDBJ databases">
        <title>Genomic Encyclopedia of Type Strains, Phase IV (KMG-IV): sequencing the most valuable type-strain genomes for metagenomic binning, comparative biology and taxonomic classification.</title>
        <authorList>
            <person name="Goeker M."/>
        </authorList>
    </citation>
    <scope>NUCLEOTIDE SEQUENCE [LARGE SCALE GENOMIC DNA]</scope>
    <source>
        <strain evidence="3 4">DSM 100211</strain>
    </source>
</reference>
<dbReference type="Gene3D" id="3.30.70.1230">
    <property type="entry name" value="Nucleotide cyclase"/>
    <property type="match status" value="1"/>
</dbReference>
<name>A0A7W6D3R9_9HYPH</name>
<comment type="caution">
    <text evidence="3">The sequence shown here is derived from an EMBL/GenBank/DDBJ whole genome shotgun (WGS) entry which is preliminary data.</text>
</comment>
<organism evidence="3 4">
    <name type="scientific">Mycoplana azooxidifex</name>
    <dbReference type="NCBI Taxonomy" id="1636188"/>
    <lineage>
        <taxon>Bacteria</taxon>
        <taxon>Pseudomonadati</taxon>
        <taxon>Pseudomonadota</taxon>
        <taxon>Alphaproteobacteria</taxon>
        <taxon>Hyphomicrobiales</taxon>
        <taxon>Rhizobiaceae</taxon>
        <taxon>Mycoplana</taxon>
    </lineage>
</organism>
<keyword evidence="1" id="KW-1133">Transmembrane helix</keyword>
<dbReference type="PANTHER" id="PTHR43081:SF1">
    <property type="entry name" value="ADENYLATE CYCLASE, TERMINAL-DIFFERENTIATION SPECIFIC"/>
    <property type="match status" value="1"/>
</dbReference>
<sequence>MNIRRDQRHFRRPWFWLLAPVVGALAGVLYALIFNLDIVHSAIRGAFIGTPIILYERGVLFSGSRNAIREAATPVFVPATIAIYGLMIVVGNAAAGTALHHLFRYMQTAREAMAMSDSGLLYSLAVSAVVAFVFRVSDLIGPSLFISLLLGRYHRPTREERIFLFLDVSGSTHFADQHGDLEAQAYLGQIFNALAAPVRRTQGSIDDYIGDMALVTWPMRRGMRDAACLRCVFDFAATIKAQSSAWQARFGQVPQFRAVLHCGWVVTAEVGLERHKIAYFGDVVNTTGRLETLSRTLGEPVLVSADLLGSMQGLPQDFAAEHLGFHVIRGRNEPLEVAAIRLR</sequence>
<dbReference type="GO" id="GO:0004016">
    <property type="term" value="F:adenylate cyclase activity"/>
    <property type="evidence" value="ECO:0007669"/>
    <property type="project" value="UniProtKB-ARBA"/>
</dbReference>
<dbReference type="EMBL" id="JACIEE010000002">
    <property type="protein sequence ID" value="MBB3975547.1"/>
    <property type="molecule type" value="Genomic_DNA"/>
</dbReference>
<accession>A0A7W6D3R9</accession>
<gene>
    <name evidence="3" type="ORF">GGQ64_000734</name>
</gene>
<feature type="transmembrane region" description="Helical" evidence="1">
    <location>
        <begin position="120"/>
        <end position="151"/>
    </location>
</feature>
<feature type="domain" description="Guanylate cyclase" evidence="2">
    <location>
        <begin position="162"/>
        <end position="291"/>
    </location>
</feature>
<dbReference type="RefSeq" id="WP_183799266.1">
    <property type="nucleotide sequence ID" value="NZ_JACIEE010000002.1"/>
</dbReference>
<dbReference type="SUPFAM" id="SSF55073">
    <property type="entry name" value="Nucleotide cyclase"/>
    <property type="match status" value="1"/>
</dbReference>
<dbReference type="Proteomes" id="UP000574761">
    <property type="component" value="Unassembled WGS sequence"/>
</dbReference>
<dbReference type="InterPro" id="IPR050697">
    <property type="entry name" value="Adenylyl/Guanylyl_Cyclase_3/4"/>
</dbReference>
<dbReference type="GO" id="GO:0009190">
    <property type="term" value="P:cyclic nucleotide biosynthetic process"/>
    <property type="evidence" value="ECO:0007669"/>
    <property type="project" value="InterPro"/>
</dbReference>
<proteinExistence type="predicted"/>
<dbReference type="PROSITE" id="PS50125">
    <property type="entry name" value="GUANYLATE_CYCLASE_2"/>
    <property type="match status" value="1"/>
</dbReference>
<dbReference type="PANTHER" id="PTHR43081">
    <property type="entry name" value="ADENYLATE CYCLASE, TERMINAL-DIFFERENTIATION SPECIFIC-RELATED"/>
    <property type="match status" value="1"/>
</dbReference>
<keyword evidence="4" id="KW-1185">Reference proteome</keyword>
<dbReference type="InterPro" id="IPR001054">
    <property type="entry name" value="A/G_cyclase"/>
</dbReference>
<dbReference type="GO" id="GO:0035556">
    <property type="term" value="P:intracellular signal transduction"/>
    <property type="evidence" value="ECO:0007669"/>
    <property type="project" value="InterPro"/>
</dbReference>
<feature type="transmembrane region" description="Helical" evidence="1">
    <location>
        <begin position="75"/>
        <end position="100"/>
    </location>
</feature>